<dbReference type="OrthoDB" id="376038at2759"/>
<name>A0A1Y1JJY4_PLAGO</name>
<dbReference type="RefSeq" id="XP_028542953.1">
    <property type="nucleotide sequence ID" value="XM_028687152.1"/>
</dbReference>
<comment type="caution">
    <text evidence="1">The sequence shown here is derived from an EMBL/GenBank/DDBJ whole genome shotgun (WGS) entry which is preliminary data.</text>
</comment>
<sequence length="1103" mass="129975">MNIFLFKKFTLVIFFTLTYNSFYAKKLTRVNNHTNYISASNSNNESQLASHNRKYFFLLNNGEFVGSRKSRWKGGSHMGTLGSSDVSTHNTSLNFPKNTTDMFKINDPTSLIGGHVTICNGTFKQCKGVILDLKQTEKFEYELLVVINRDESMKYPKNILNKFGKSYWFNINDVQIEKVKDLFFHKYENFYDKKERALDEDFKDVREIKERFGELDVALRGVEAEMKSEFSSELGSKVETELSTEFGSKMEAKLDCALDSKVETEMDSALDSKMEAKLDCALDSKVETEMDSELGSKVETEMDSELGSKVETEMWGEETRGMASHDPRELIGMQENYFRGRKGRRRSIFCHEVVKKIEKNYFYEDLLNLYKEKRHLSNIVVCFYILKQLVRIYNFESDNENWRNLFLKNVIRSNIFELILTDVKEFLEKKEIYRVVDKTWLLWILVKLNIHKEERYKPIFEEILNCLVKYFNYDILKKLNTKTMCAILWSLSKCSYVNPKVYKKIIYFLEKYISVLSCQDMSNIYYSLALINYKSDENFFNLIDQEINKNINKFSLQSLINILWGMTKLKRNNSIFSVVKDKLLFHSSNMDIRNMSLFLWCLNKNQYYHVNVNFKGKSFQNLNIKQAMQLLMFFNYNKEKYVEYFKYVLNFLFENISKLTNQEISFLTYSLSKLNLLKKKCFLKIRKYILARDYRTFNLIDLNMILHSMNTSNIYDKILMNYLFHAIRDILTSTITNNTLTKTSVLHNPNENDNSTEMTKMTEIKSSLSSEGGTIDCTNFNYIIKNLSEMKIFDQSIILKYALFFSLNIIHISVDQISDYLFYTISLSPPGGQNEKMEKLENNKTKMNVHSKNQVSTISPSPFSRDQKIAKLVMTNNELKLKNANFEKIYQHYLSKIIQFLKGKLSHFDAHAFLTYLEEQNNGKKQNGEDDEKSKSKIDTFVFNYQTEKKHEHVKKLNELILEKTTNNNSSTTILESLISDKEFSSFVNQQKSDEEEEKKKKKKKTFLYISLNSLFHLFYSLASLNEFDKNQIDFYFDNLYTVVEKKKSEITAYQWLLIKDIVNMVQLKKKTHWEILLDNVNTYVSNTEHESSARFETIKIEI</sequence>
<reference evidence="2" key="1">
    <citation type="submission" date="2017-04" db="EMBL/GenBank/DDBJ databases">
        <title>Plasmodium gonderi genome.</title>
        <authorList>
            <person name="Arisue N."/>
            <person name="Honma H."/>
            <person name="Kawai S."/>
            <person name="Tougan T."/>
            <person name="Tanabe K."/>
            <person name="Horii T."/>
        </authorList>
    </citation>
    <scope>NUCLEOTIDE SEQUENCE [LARGE SCALE GENOMIC DNA]</scope>
    <source>
        <strain evidence="2">ATCC 30045</strain>
    </source>
</reference>
<evidence type="ECO:0000313" key="1">
    <source>
        <dbReference type="EMBL" id="GAW80364.1"/>
    </source>
</evidence>
<gene>
    <name evidence="1" type="ORF">PGO_072790</name>
</gene>
<keyword evidence="2" id="KW-1185">Reference proteome</keyword>
<dbReference type="Proteomes" id="UP000195521">
    <property type="component" value="Unassembled WGS sequence"/>
</dbReference>
<dbReference type="AlphaFoldDB" id="A0A1Y1JJY4"/>
<dbReference type="EMBL" id="BDQF01000008">
    <property type="protein sequence ID" value="GAW80364.1"/>
    <property type="molecule type" value="Genomic_DNA"/>
</dbReference>
<accession>A0A1Y1JJY4</accession>
<protein>
    <submittedName>
        <fullName evidence="1">Uncharacterized protein</fullName>
    </submittedName>
</protein>
<organism evidence="1 2">
    <name type="scientific">Plasmodium gonderi</name>
    <dbReference type="NCBI Taxonomy" id="77519"/>
    <lineage>
        <taxon>Eukaryota</taxon>
        <taxon>Sar</taxon>
        <taxon>Alveolata</taxon>
        <taxon>Apicomplexa</taxon>
        <taxon>Aconoidasida</taxon>
        <taxon>Haemosporida</taxon>
        <taxon>Plasmodiidae</taxon>
        <taxon>Plasmodium</taxon>
        <taxon>Plasmodium (Plasmodium)</taxon>
    </lineage>
</organism>
<dbReference type="OMA" id="FCHTVVK"/>
<evidence type="ECO:0000313" key="2">
    <source>
        <dbReference type="Proteomes" id="UP000195521"/>
    </source>
</evidence>
<proteinExistence type="predicted"/>
<dbReference type="GeneID" id="39747077"/>